<organism evidence="1 2">
    <name type="scientific">Candidatus Borreliella tachyglossi</name>
    <dbReference type="NCBI Taxonomy" id="1964448"/>
    <lineage>
        <taxon>Bacteria</taxon>
        <taxon>Pseudomonadati</taxon>
        <taxon>Spirochaetota</taxon>
        <taxon>Spirochaetia</taxon>
        <taxon>Spirochaetales</taxon>
        <taxon>Borreliaceae</taxon>
        <taxon>Borreliella</taxon>
    </lineage>
</organism>
<protein>
    <submittedName>
        <fullName evidence="1">Uncharacterized protein</fullName>
    </submittedName>
</protein>
<name>A0A2S1LYF3_9SPIR</name>
<dbReference type="EMBL" id="CP025786">
    <property type="protein sequence ID" value="AWG43319.1"/>
    <property type="molecule type" value="Genomic_DNA"/>
</dbReference>
<dbReference type="Pfam" id="PF03434">
    <property type="entry name" value="DUF276"/>
    <property type="match status" value="1"/>
</dbReference>
<geneLocation type="plasmid" evidence="1 2">
    <name>pl78</name>
</geneLocation>
<sequence>MSIIFDTELGILAKTIDEIQAAKKDILKREHNISIKDNSLFDIINYPNSAIDMEIIKVLNELFLTLKEGGTYFKSLQESLSIPKSSTYEAIKHALLMIEGVTHANIISTAGTIEIHIIFNPHWSKNPLIDTETQMNIWKAIYYTSPSGTVFKGQNEVTFLNKDGQKKSYKFSLGKVKYAYLKALYKTETQEATYKSIAEQIREIYKNIITEKYKDMGISFRYQDFLSPVGLIRGIGSIRIGICIKESLDTKITEIDENNFTFDKDFKIKESELLSFDPNLRLLIDRE</sequence>
<dbReference type="OrthoDB" id="350277at2"/>
<keyword evidence="1" id="KW-0614">Plasmid</keyword>
<gene>
    <name evidence="1" type="ORF">CR532_04800</name>
</gene>
<dbReference type="AlphaFoldDB" id="A0A2S1LYF3"/>
<reference evidence="1 2" key="1">
    <citation type="submission" date="2018-01" db="EMBL/GenBank/DDBJ databases">
        <title>Genome sequence of Borrelia tachyglossi.</title>
        <authorList>
            <person name="Gofton A.W."/>
        </authorList>
    </citation>
    <scope>NUCLEOTIDE SEQUENCE [LARGE SCALE GENOMIC DNA]</scope>
    <source>
        <strain evidence="1 2">Bc-F10-1268</strain>
        <plasmid evidence="1 2">pl78</plasmid>
    </source>
</reference>
<evidence type="ECO:0000313" key="1">
    <source>
        <dbReference type="EMBL" id="AWG43319.1"/>
    </source>
</evidence>
<accession>A0A2S1LYF3</accession>
<proteinExistence type="predicted"/>
<dbReference type="RefSeq" id="WP_108729713.1">
    <property type="nucleotide sequence ID" value="NZ_CP025786.1"/>
</dbReference>
<dbReference type="InterPro" id="IPR005096">
    <property type="entry name" value="DUF276"/>
</dbReference>
<dbReference type="Proteomes" id="UP000244655">
    <property type="component" value="Plasmid pl78"/>
</dbReference>
<keyword evidence="2" id="KW-1185">Reference proteome</keyword>
<evidence type="ECO:0000313" key="2">
    <source>
        <dbReference type="Proteomes" id="UP000244655"/>
    </source>
</evidence>